<dbReference type="HOGENOM" id="CLU_597034_0_0_11"/>
<evidence type="ECO:0000256" key="1">
    <source>
        <dbReference type="SAM" id="MobiDB-lite"/>
    </source>
</evidence>
<feature type="region of interest" description="Disordered" evidence="1">
    <location>
        <begin position="1"/>
        <end position="128"/>
    </location>
</feature>
<protein>
    <recommendedName>
        <fullName evidence="5">DUF5640 domain-containing protein</fullName>
    </recommendedName>
</protein>
<feature type="compositionally biased region" description="Low complexity" evidence="1">
    <location>
        <begin position="29"/>
        <end position="48"/>
    </location>
</feature>
<feature type="compositionally biased region" description="Basic and acidic residues" evidence="1">
    <location>
        <begin position="419"/>
        <end position="430"/>
    </location>
</feature>
<evidence type="ECO:0000313" key="4">
    <source>
        <dbReference type="Proteomes" id="UP000002026"/>
    </source>
</evidence>
<keyword evidence="2" id="KW-0812">Transmembrane</keyword>
<feature type="compositionally biased region" description="Acidic residues" evidence="1">
    <location>
        <begin position="408"/>
        <end position="418"/>
    </location>
</feature>
<sequence>MADTPKRRSVKGKKRASAPVKQEAVEQTAASVVAPEAAEPPADQAASDVAPKAADLAVDEASAGEPESVVTETASSDEPKKTVKKRSVKGKRRASVHKAEPAPEEASAGDEGASSDDGSSESVEVADEATKKKSIFTFLKGGKGAADESEAEAEAGSDAEGAVDEGASDDFDVEEPHKPTKRKPFKGRVAEDRRPAERAPLTEGSIDTVKMAFAIVAGFVIVAAVVGLIMAWQTFFRYDDELDIQGTWRTENNTMTVVFDGEAVRMPNNLFYNYEMDTWKKTITYTFEDKTGGGRYEFSEDRNTLKIYEGDNAQGGTVLTLVRISDDTDTKPELRGQPAEAEDEQSSETTDDEAAYDEEAYDEELAESEEYTEEYTEEEYVEEDVYEEPAVEEPAEAPSEEASAPEEGQAEPEASSEPEPEKPAKSKDSYLEANGEAVESGDKELTIGGNAIQPGTGA</sequence>
<feature type="compositionally biased region" description="Low complexity" evidence="1">
    <location>
        <begin position="104"/>
        <end position="123"/>
    </location>
</feature>
<evidence type="ECO:0000313" key="3">
    <source>
        <dbReference type="EMBL" id="ACV23629.1"/>
    </source>
</evidence>
<evidence type="ECO:0000256" key="2">
    <source>
        <dbReference type="SAM" id="Phobius"/>
    </source>
</evidence>
<feature type="compositionally biased region" description="Basic and acidic residues" evidence="1">
    <location>
        <begin position="188"/>
        <end position="197"/>
    </location>
</feature>
<feature type="transmembrane region" description="Helical" evidence="2">
    <location>
        <begin position="211"/>
        <end position="232"/>
    </location>
</feature>
<keyword evidence="2" id="KW-0472">Membrane</keyword>
<proteinExistence type="predicted"/>
<feature type="compositionally biased region" description="Basic residues" evidence="1">
    <location>
        <begin position="82"/>
        <end position="96"/>
    </location>
</feature>
<dbReference type="KEGG" id="shi:Shel_26260"/>
<feature type="compositionally biased region" description="Basic residues" evidence="1">
    <location>
        <begin position="7"/>
        <end position="16"/>
    </location>
</feature>
<feature type="region of interest" description="Disordered" evidence="1">
    <location>
        <begin position="143"/>
        <end position="199"/>
    </location>
</feature>
<dbReference type="AlphaFoldDB" id="C7N3A6"/>
<feature type="region of interest" description="Disordered" evidence="1">
    <location>
        <begin position="323"/>
        <end position="458"/>
    </location>
</feature>
<dbReference type="EMBL" id="CP001684">
    <property type="protein sequence ID" value="ACV23629.1"/>
    <property type="molecule type" value="Genomic_DNA"/>
</dbReference>
<feature type="compositionally biased region" description="Acidic residues" evidence="1">
    <location>
        <begin position="340"/>
        <end position="399"/>
    </location>
</feature>
<keyword evidence="2" id="KW-1133">Transmembrane helix</keyword>
<evidence type="ECO:0008006" key="5">
    <source>
        <dbReference type="Google" id="ProtNLM"/>
    </source>
</evidence>
<dbReference type="Proteomes" id="UP000002026">
    <property type="component" value="Chromosome"/>
</dbReference>
<feature type="compositionally biased region" description="Basic and acidic residues" evidence="1">
    <location>
        <begin position="324"/>
        <end position="334"/>
    </location>
</feature>
<keyword evidence="4" id="KW-1185">Reference proteome</keyword>
<gene>
    <name evidence="3" type="ordered locus">Shel_26260</name>
</gene>
<reference evidence="3 4" key="1">
    <citation type="journal article" date="2009" name="Stand. Genomic Sci.">
        <title>Complete genome sequence of Slackia heliotrinireducens type strain (RHS 1).</title>
        <authorList>
            <person name="Pukall R."/>
            <person name="Lapidus A."/>
            <person name="Nolan M."/>
            <person name="Copeland A."/>
            <person name="Glavina Del Rio T."/>
            <person name="Lucas S."/>
            <person name="Chen F."/>
            <person name="Tice H."/>
            <person name="Cheng J.F."/>
            <person name="Chertkov O."/>
            <person name="Bruce D."/>
            <person name="Goodwin L."/>
            <person name="Kuske C."/>
            <person name="Brettin T."/>
            <person name="Detter J.C."/>
            <person name="Han C."/>
            <person name="Pitluck S."/>
            <person name="Pati A."/>
            <person name="Mavrommatis K."/>
            <person name="Ivanova N."/>
            <person name="Ovchinnikova G."/>
            <person name="Chen A."/>
            <person name="Palaniappan K."/>
            <person name="Schneider S."/>
            <person name="Rohde M."/>
            <person name="Chain P."/>
            <person name="D'haeseleer P."/>
            <person name="Goker M."/>
            <person name="Bristow J."/>
            <person name="Eisen J.A."/>
            <person name="Markowitz V."/>
            <person name="Kyrpides N.C."/>
            <person name="Klenk H.P."/>
            <person name="Hugenholtz P."/>
        </authorList>
    </citation>
    <scope>NUCLEOTIDE SEQUENCE [LARGE SCALE GENOMIC DNA]</scope>
    <source>
        <strain evidence="4">ATCC 29202 / DSM 20476 / NCTC 11029 / RHS 1</strain>
    </source>
</reference>
<name>C7N3A6_SLAHD</name>
<organism evidence="3 4">
    <name type="scientific">Slackia heliotrinireducens (strain ATCC 29202 / DSM 20476 / NCTC 11029 / RHS 1)</name>
    <name type="common">Peptococcus heliotrinreducens</name>
    <dbReference type="NCBI Taxonomy" id="471855"/>
    <lineage>
        <taxon>Bacteria</taxon>
        <taxon>Bacillati</taxon>
        <taxon>Actinomycetota</taxon>
        <taxon>Coriobacteriia</taxon>
        <taxon>Eggerthellales</taxon>
        <taxon>Eggerthellaceae</taxon>
        <taxon>Slackia</taxon>
    </lineage>
</organism>
<feature type="compositionally biased region" description="Acidic residues" evidence="1">
    <location>
        <begin position="147"/>
        <end position="173"/>
    </location>
</feature>
<dbReference type="STRING" id="471855.Shel_26260"/>
<dbReference type="eggNOG" id="COG5373">
    <property type="taxonomic scope" value="Bacteria"/>
</dbReference>
<accession>C7N3A6</accession>
<dbReference type="RefSeq" id="WP_012799727.1">
    <property type="nucleotide sequence ID" value="NC_013165.1"/>
</dbReference>